<comment type="caution">
    <text evidence="1">The sequence shown here is derived from an EMBL/GenBank/DDBJ whole genome shotgun (WGS) entry which is preliminary data.</text>
</comment>
<dbReference type="AlphaFoldDB" id="A0A1E5BF69"/>
<dbReference type="Proteomes" id="UP000094741">
    <property type="component" value="Unassembled WGS sequence"/>
</dbReference>
<reference evidence="1 2" key="1">
    <citation type="journal article" date="2012" name="Science">
        <title>Ecological populations of bacteria act as socially cohesive units of antibiotic production and resistance.</title>
        <authorList>
            <person name="Cordero O.X."/>
            <person name="Wildschutte H."/>
            <person name="Kirkup B."/>
            <person name="Proehl S."/>
            <person name="Ngo L."/>
            <person name="Hussain F."/>
            <person name="Le Roux F."/>
            <person name="Mincer T."/>
            <person name="Polz M.F."/>
        </authorList>
    </citation>
    <scope>NUCLEOTIDE SEQUENCE [LARGE SCALE GENOMIC DNA]</scope>
    <source>
        <strain evidence="1 2">ZF-129</strain>
    </source>
</reference>
<proteinExistence type="predicted"/>
<accession>A0A1E5BF69</accession>
<protein>
    <submittedName>
        <fullName evidence="1">Uncharacterized protein</fullName>
    </submittedName>
</protein>
<name>A0A1E5BF69_9VIBR</name>
<gene>
    <name evidence="1" type="ORF">A1QO_07925</name>
</gene>
<organism evidence="1 2">
    <name type="scientific">Vibrio genomosp. F10 str. ZF-129</name>
    <dbReference type="NCBI Taxonomy" id="1187848"/>
    <lineage>
        <taxon>Bacteria</taxon>
        <taxon>Pseudomonadati</taxon>
        <taxon>Pseudomonadota</taxon>
        <taxon>Gammaproteobacteria</taxon>
        <taxon>Vibrionales</taxon>
        <taxon>Vibrionaceae</taxon>
        <taxon>Vibrio</taxon>
    </lineage>
</organism>
<evidence type="ECO:0000313" key="2">
    <source>
        <dbReference type="Proteomes" id="UP000094741"/>
    </source>
</evidence>
<evidence type="ECO:0000313" key="1">
    <source>
        <dbReference type="EMBL" id="OEE34437.1"/>
    </source>
</evidence>
<dbReference type="RefSeq" id="WP_017041489.1">
    <property type="nucleotide sequence ID" value="NZ_AJYQ02000091.1"/>
</dbReference>
<dbReference type="EMBL" id="AJYQ02000091">
    <property type="protein sequence ID" value="OEE34437.1"/>
    <property type="molecule type" value="Genomic_DNA"/>
</dbReference>
<sequence>MKDEITTFEDALISAIELDQARDIKARVESDVMNLCVKKGLICEEDKQSKSKDYRLACKVLENDFPALCLLRTGFPEVLNSSDLRELHSAVDQMCEDVVTRIAQRMLDRKVE</sequence>